<dbReference type="HOGENOM" id="CLU_412926_0_0_1"/>
<reference evidence="3 4" key="2">
    <citation type="journal article" date="2007" name="PLoS Biol.">
        <title>Principles of genome evolution in the Drosophila melanogaster species group.</title>
        <authorList>
            <person name="Ranz J.M."/>
            <person name="Maurin D."/>
            <person name="Chan Y.S."/>
            <person name="von Grotthuss M."/>
            <person name="Hillier L.W."/>
            <person name="Roote J."/>
            <person name="Ashburner M."/>
            <person name="Bergman C.M."/>
        </authorList>
    </citation>
    <scope>NUCLEOTIDE SEQUENCE [LARGE SCALE GENOMIC DNA]</scope>
    <source>
        <strain evidence="4">Tai18E2 / Tucson 14021-0261.01</strain>
    </source>
</reference>
<dbReference type="Pfam" id="PF00567">
    <property type="entry name" value="TUDOR"/>
    <property type="match status" value="1"/>
</dbReference>
<sequence>MCTGKRKVLDAIAAFQQSAVVAHDKQMPLQNVANANGHVELQAEQEQLMPDSETDYLLEWLEKTAHWDVPEHTSRHKAAAKKAAPECPASHSDDGELRTQNPFGLAAAKTDKLSDAGVADQVIEDIGSSENFRSAFPESCVTDAILMLDRAKHAVRLDCALPPLNVQDCCRQGDLIRIAVCKVYSPFQFWFHFQHPTDDFDPLVQLTNEINSFYTHQLDPAYRSAMPSSFHKAGYICAAQHESGDWRRARVLHTAPTDATWVYVYHVDYATSVELPPCKLRFLPDHFANTPIQAARGTLSHIQPLGIHWPPDSVSHFKRLVYHRTLHAEVIEVDATAGILFMRLSQSVEFAPSINKLLVEAGLAAISENYSRAVIAYNCGRRLRYLRERLPSFEILESRIIPLNDEEFEQYFDAIIYCPSFHSDFQLPQLQNPFHSGLLEALAAWMPAYRREQEHWRRIYKQADMQLLEARRQTKKKADSEAQGKEVLAEPGGQVAQEVAAAAGGAAKLALETGNQSPDPRQQLHHL</sequence>
<evidence type="ECO:0000313" key="4">
    <source>
        <dbReference type="Proteomes" id="UP000002282"/>
    </source>
</evidence>
<dbReference type="Gene3D" id="2.30.30.140">
    <property type="match status" value="1"/>
</dbReference>
<dbReference type="PANTHER" id="PTHR22948">
    <property type="entry name" value="TUDOR DOMAIN CONTAINING PROTEIN"/>
    <property type="match status" value="1"/>
</dbReference>
<dbReference type="OrthoDB" id="10034606at2759"/>
<protein>
    <recommendedName>
        <fullName evidence="2">Tudor domain-containing protein</fullName>
    </recommendedName>
</protein>
<dbReference type="eggNOG" id="KOG2039">
    <property type="taxonomic scope" value="Eukaryota"/>
</dbReference>
<dbReference type="Gene3D" id="2.40.50.90">
    <property type="match status" value="1"/>
</dbReference>
<gene>
    <name evidence="3" type="primary">Dyak\GE16819</name>
    <name evidence="3" type="synonym">dyak_GLEANR_18204</name>
    <name evidence="3" type="synonym">GE16819</name>
    <name evidence="3" type="ORF">Dyak_GE16819</name>
</gene>
<feature type="region of interest" description="Disordered" evidence="1">
    <location>
        <begin position="77"/>
        <end position="99"/>
    </location>
</feature>
<feature type="region of interest" description="Disordered" evidence="1">
    <location>
        <begin position="471"/>
        <end position="491"/>
    </location>
</feature>
<dbReference type="SUPFAM" id="SSF63748">
    <property type="entry name" value="Tudor/PWWP/MBT"/>
    <property type="match status" value="1"/>
</dbReference>
<dbReference type="PROSITE" id="PS50304">
    <property type="entry name" value="TUDOR"/>
    <property type="match status" value="1"/>
</dbReference>
<dbReference type="EMBL" id="CM000162">
    <property type="protein sequence ID" value="EDX01133.2"/>
    <property type="molecule type" value="Genomic_DNA"/>
</dbReference>
<proteinExistence type="predicted"/>
<dbReference type="AlphaFoldDB" id="B4PZR6"/>
<dbReference type="KEGG" id="dya:Dyak_GE16819"/>
<feature type="domain" description="Tudor" evidence="2">
    <location>
        <begin position="230"/>
        <end position="290"/>
    </location>
</feature>
<evidence type="ECO:0000259" key="2">
    <source>
        <dbReference type="PROSITE" id="PS50304"/>
    </source>
</evidence>
<feature type="compositionally biased region" description="Basic and acidic residues" evidence="1">
    <location>
        <begin position="471"/>
        <end position="488"/>
    </location>
</feature>
<accession>B4PZR6</accession>
<organism evidence="3 4">
    <name type="scientific">Drosophila yakuba</name>
    <name type="common">Fruit fly</name>
    <dbReference type="NCBI Taxonomy" id="7245"/>
    <lineage>
        <taxon>Eukaryota</taxon>
        <taxon>Metazoa</taxon>
        <taxon>Ecdysozoa</taxon>
        <taxon>Arthropoda</taxon>
        <taxon>Hexapoda</taxon>
        <taxon>Insecta</taxon>
        <taxon>Pterygota</taxon>
        <taxon>Neoptera</taxon>
        <taxon>Endopterygota</taxon>
        <taxon>Diptera</taxon>
        <taxon>Brachycera</taxon>
        <taxon>Muscomorpha</taxon>
        <taxon>Ephydroidea</taxon>
        <taxon>Drosophilidae</taxon>
        <taxon>Drosophila</taxon>
        <taxon>Sophophora</taxon>
    </lineage>
</organism>
<name>B4PZR6_DROYA</name>
<evidence type="ECO:0000256" key="1">
    <source>
        <dbReference type="SAM" id="MobiDB-lite"/>
    </source>
</evidence>
<reference evidence="3 4" key="1">
    <citation type="journal article" date="2007" name="Nature">
        <title>Evolution of genes and genomes on the Drosophila phylogeny.</title>
        <authorList>
            <consortium name="Drosophila 12 Genomes Consortium"/>
            <person name="Clark A.G."/>
            <person name="Eisen M.B."/>
            <person name="Smith D.R."/>
            <person name="Bergman C.M."/>
            <person name="Oliver B."/>
            <person name="Markow T.A."/>
            <person name="Kaufman T.C."/>
            <person name="Kellis M."/>
            <person name="Gelbart W."/>
            <person name="Iyer V.N."/>
            <person name="Pollard D.A."/>
            <person name="Sackton T.B."/>
            <person name="Larracuente A.M."/>
            <person name="Singh N.D."/>
            <person name="Abad J.P."/>
            <person name="Abt D.N."/>
            <person name="Adryan B."/>
            <person name="Aguade M."/>
            <person name="Akashi H."/>
            <person name="Anderson W.W."/>
            <person name="Aquadro C.F."/>
            <person name="Ardell D.H."/>
            <person name="Arguello R."/>
            <person name="Artieri C.G."/>
            <person name="Barbash D.A."/>
            <person name="Barker D."/>
            <person name="Barsanti P."/>
            <person name="Batterham P."/>
            <person name="Batzoglou S."/>
            <person name="Begun D."/>
            <person name="Bhutkar A."/>
            <person name="Blanco E."/>
            <person name="Bosak S.A."/>
            <person name="Bradley R.K."/>
            <person name="Brand A.D."/>
            <person name="Brent M.R."/>
            <person name="Brooks A.N."/>
            <person name="Brown R.H."/>
            <person name="Butlin R.K."/>
            <person name="Caggese C."/>
            <person name="Calvi B.R."/>
            <person name="Bernardo de Carvalho A."/>
            <person name="Caspi A."/>
            <person name="Castrezana S."/>
            <person name="Celniker S.E."/>
            <person name="Chang J.L."/>
            <person name="Chapple C."/>
            <person name="Chatterji S."/>
            <person name="Chinwalla A."/>
            <person name="Civetta A."/>
            <person name="Clifton S.W."/>
            <person name="Comeron J.M."/>
            <person name="Costello J.C."/>
            <person name="Coyne J.A."/>
            <person name="Daub J."/>
            <person name="David R.G."/>
            <person name="Delcher A.L."/>
            <person name="Delehaunty K."/>
            <person name="Do C.B."/>
            <person name="Ebling H."/>
            <person name="Edwards K."/>
            <person name="Eickbush T."/>
            <person name="Evans J.D."/>
            <person name="Filipski A."/>
            <person name="Findeiss S."/>
            <person name="Freyhult E."/>
            <person name="Fulton L."/>
            <person name="Fulton R."/>
            <person name="Garcia A.C."/>
            <person name="Gardiner A."/>
            <person name="Garfield D.A."/>
            <person name="Garvin B.E."/>
            <person name="Gibson G."/>
            <person name="Gilbert D."/>
            <person name="Gnerre S."/>
            <person name="Godfrey J."/>
            <person name="Good R."/>
            <person name="Gotea V."/>
            <person name="Gravely B."/>
            <person name="Greenberg A.J."/>
            <person name="Griffiths-Jones S."/>
            <person name="Gross S."/>
            <person name="Guigo R."/>
            <person name="Gustafson E.A."/>
            <person name="Haerty W."/>
            <person name="Hahn M.W."/>
            <person name="Halligan D.L."/>
            <person name="Halpern A.L."/>
            <person name="Halter G.M."/>
            <person name="Han M.V."/>
            <person name="Heger A."/>
            <person name="Hillier L."/>
            <person name="Hinrichs A.S."/>
            <person name="Holmes I."/>
            <person name="Hoskins R.A."/>
            <person name="Hubisz M.J."/>
            <person name="Hultmark D."/>
            <person name="Huntley M.A."/>
            <person name="Jaffe D.B."/>
            <person name="Jagadeeshan S."/>
            <person name="Jeck W.R."/>
            <person name="Johnson J."/>
            <person name="Jones C.D."/>
            <person name="Jordan W.C."/>
            <person name="Karpen G.H."/>
            <person name="Kataoka E."/>
            <person name="Keightley P.D."/>
            <person name="Kheradpour P."/>
            <person name="Kirkness E.F."/>
            <person name="Koerich L.B."/>
            <person name="Kristiansen K."/>
            <person name="Kudrna D."/>
            <person name="Kulathinal R.J."/>
            <person name="Kumar S."/>
            <person name="Kwok R."/>
            <person name="Lander E."/>
            <person name="Langley C.H."/>
            <person name="Lapoint R."/>
            <person name="Lazzaro B.P."/>
            <person name="Lee S.J."/>
            <person name="Levesque L."/>
            <person name="Li R."/>
            <person name="Lin C.F."/>
            <person name="Lin M.F."/>
            <person name="Lindblad-Toh K."/>
            <person name="Llopart A."/>
            <person name="Long M."/>
            <person name="Low L."/>
            <person name="Lozovsky E."/>
            <person name="Lu J."/>
            <person name="Luo M."/>
            <person name="Machado C.A."/>
            <person name="Makalowski W."/>
            <person name="Marzo M."/>
            <person name="Matsuda M."/>
            <person name="Matzkin L."/>
            <person name="McAllister B."/>
            <person name="McBride C.S."/>
            <person name="McKernan B."/>
            <person name="McKernan K."/>
            <person name="Mendez-Lago M."/>
            <person name="Minx P."/>
            <person name="Mollenhauer M.U."/>
            <person name="Montooth K."/>
            <person name="Mount S.M."/>
            <person name="Mu X."/>
            <person name="Myers E."/>
            <person name="Negre B."/>
            <person name="Newfeld S."/>
            <person name="Nielsen R."/>
            <person name="Noor M.A."/>
            <person name="O'Grady P."/>
            <person name="Pachter L."/>
            <person name="Papaceit M."/>
            <person name="Parisi M.J."/>
            <person name="Parisi M."/>
            <person name="Parts L."/>
            <person name="Pedersen J.S."/>
            <person name="Pesole G."/>
            <person name="Phillippy A.M."/>
            <person name="Ponting C.P."/>
            <person name="Pop M."/>
            <person name="Porcelli D."/>
            <person name="Powell J.R."/>
            <person name="Prohaska S."/>
            <person name="Pruitt K."/>
            <person name="Puig M."/>
            <person name="Quesneville H."/>
            <person name="Ram K.R."/>
            <person name="Rand D."/>
            <person name="Rasmussen M.D."/>
            <person name="Reed L.K."/>
            <person name="Reenan R."/>
            <person name="Reily A."/>
            <person name="Remington K.A."/>
            <person name="Rieger T.T."/>
            <person name="Ritchie M.G."/>
            <person name="Robin C."/>
            <person name="Rogers Y.H."/>
            <person name="Rohde C."/>
            <person name="Rozas J."/>
            <person name="Rubenfield M.J."/>
            <person name="Ruiz A."/>
            <person name="Russo S."/>
            <person name="Salzberg S.L."/>
            <person name="Sanchez-Gracia A."/>
            <person name="Saranga D.J."/>
            <person name="Sato H."/>
            <person name="Schaeffer S.W."/>
            <person name="Schatz M.C."/>
            <person name="Schlenke T."/>
            <person name="Schwartz R."/>
            <person name="Segarra C."/>
            <person name="Singh R.S."/>
            <person name="Sirot L."/>
            <person name="Sirota M."/>
            <person name="Sisneros N.B."/>
            <person name="Smith C.D."/>
            <person name="Smith T.F."/>
            <person name="Spieth J."/>
            <person name="Stage D.E."/>
            <person name="Stark A."/>
            <person name="Stephan W."/>
            <person name="Strausberg R.L."/>
            <person name="Strempel S."/>
            <person name="Sturgill D."/>
            <person name="Sutton G."/>
            <person name="Sutton G.G."/>
            <person name="Tao W."/>
            <person name="Teichmann S."/>
            <person name="Tobari Y.N."/>
            <person name="Tomimura Y."/>
            <person name="Tsolas J.M."/>
            <person name="Valente V.L."/>
            <person name="Venter E."/>
            <person name="Venter J.C."/>
            <person name="Vicario S."/>
            <person name="Vieira F.G."/>
            <person name="Vilella A.J."/>
            <person name="Villasante A."/>
            <person name="Walenz B."/>
            <person name="Wang J."/>
            <person name="Wasserman M."/>
            <person name="Watts T."/>
            <person name="Wilson D."/>
            <person name="Wilson R.K."/>
            <person name="Wing R.A."/>
            <person name="Wolfner M.F."/>
            <person name="Wong A."/>
            <person name="Wong G.K."/>
            <person name="Wu C.I."/>
            <person name="Wu G."/>
            <person name="Yamamoto D."/>
            <person name="Yang H.P."/>
            <person name="Yang S.P."/>
            <person name="Yorke J.A."/>
            <person name="Yoshida K."/>
            <person name="Zdobnov E."/>
            <person name="Zhang P."/>
            <person name="Zhang Y."/>
            <person name="Zimin A.V."/>
            <person name="Baldwin J."/>
            <person name="Abdouelleil A."/>
            <person name="Abdulkadir J."/>
            <person name="Abebe A."/>
            <person name="Abera B."/>
            <person name="Abreu J."/>
            <person name="Acer S.C."/>
            <person name="Aftuck L."/>
            <person name="Alexander A."/>
            <person name="An P."/>
            <person name="Anderson E."/>
            <person name="Anderson S."/>
            <person name="Arachi H."/>
            <person name="Azer M."/>
            <person name="Bachantsang P."/>
            <person name="Barry A."/>
            <person name="Bayul T."/>
            <person name="Berlin A."/>
            <person name="Bessette D."/>
            <person name="Bloom T."/>
            <person name="Blye J."/>
            <person name="Boguslavskiy L."/>
            <person name="Bonnet C."/>
            <person name="Boukhgalter B."/>
            <person name="Bourzgui I."/>
            <person name="Brown A."/>
            <person name="Cahill P."/>
            <person name="Channer S."/>
            <person name="Cheshatsang Y."/>
            <person name="Chuda L."/>
            <person name="Citroen M."/>
            <person name="Collymore A."/>
            <person name="Cooke P."/>
            <person name="Costello M."/>
            <person name="D'Aco K."/>
            <person name="Daza R."/>
            <person name="De Haan G."/>
            <person name="DeGray S."/>
            <person name="DeMaso C."/>
            <person name="Dhargay N."/>
            <person name="Dooley K."/>
            <person name="Dooley E."/>
            <person name="Doricent M."/>
            <person name="Dorje P."/>
            <person name="Dorjee K."/>
            <person name="Dupes A."/>
            <person name="Elong R."/>
            <person name="Falk J."/>
            <person name="Farina A."/>
            <person name="Faro S."/>
            <person name="Ferguson D."/>
            <person name="Fisher S."/>
            <person name="Foley C.D."/>
            <person name="Franke A."/>
            <person name="Friedrich D."/>
            <person name="Gadbois L."/>
            <person name="Gearin G."/>
            <person name="Gearin C.R."/>
            <person name="Giannoukos G."/>
            <person name="Goode T."/>
            <person name="Graham J."/>
            <person name="Grandbois E."/>
            <person name="Grewal S."/>
            <person name="Gyaltsen K."/>
            <person name="Hafez N."/>
            <person name="Hagos B."/>
            <person name="Hall J."/>
            <person name="Henson C."/>
            <person name="Hollinger A."/>
            <person name="Honan T."/>
            <person name="Huard M.D."/>
            <person name="Hughes L."/>
            <person name="Hurhula B."/>
            <person name="Husby M.E."/>
            <person name="Kamat A."/>
            <person name="Kanga B."/>
            <person name="Kashin S."/>
            <person name="Khazanovich D."/>
            <person name="Kisner P."/>
            <person name="Lance K."/>
            <person name="Lara M."/>
            <person name="Lee W."/>
            <person name="Lennon N."/>
            <person name="Letendre F."/>
            <person name="LeVine R."/>
            <person name="Lipovsky A."/>
            <person name="Liu X."/>
            <person name="Liu J."/>
            <person name="Liu S."/>
            <person name="Lokyitsang T."/>
            <person name="Lokyitsang Y."/>
            <person name="Lubonja R."/>
            <person name="Lui A."/>
            <person name="MacDonald P."/>
            <person name="Magnisalis V."/>
            <person name="Maru K."/>
            <person name="Matthews C."/>
            <person name="McCusker W."/>
            <person name="McDonough S."/>
            <person name="Mehta T."/>
            <person name="Meldrim J."/>
            <person name="Meneus L."/>
            <person name="Mihai O."/>
            <person name="Mihalev A."/>
            <person name="Mihova T."/>
            <person name="Mittelman R."/>
            <person name="Mlenga V."/>
            <person name="Montmayeur A."/>
            <person name="Mulrain L."/>
            <person name="Navidi A."/>
            <person name="Naylor J."/>
            <person name="Negash T."/>
            <person name="Nguyen T."/>
            <person name="Nguyen N."/>
            <person name="Nicol R."/>
            <person name="Norbu C."/>
            <person name="Norbu N."/>
            <person name="Novod N."/>
            <person name="O'Neill B."/>
            <person name="Osman S."/>
            <person name="Markiewicz E."/>
            <person name="Oyono O.L."/>
            <person name="Patti C."/>
            <person name="Phunkhang P."/>
            <person name="Pierre F."/>
            <person name="Priest M."/>
            <person name="Raghuraman S."/>
            <person name="Rege F."/>
            <person name="Reyes R."/>
            <person name="Rise C."/>
            <person name="Rogov P."/>
            <person name="Ross K."/>
            <person name="Ryan E."/>
            <person name="Settipalli S."/>
            <person name="Shea T."/>
            <person name="Sherpa N."/>
            <person name="Shi L."/>
            <person name="Shih D."/>
            <person name="Sparrow T."/>
            <person name="Spaulding J."/>
            <person name="Stalker J."/>
            <person name="Stange-Thomann N."/>
            <person name="Stavropoulos S."/>
            <person name="Stone C."/>
            <person name="Strader C."/>
            <person name="Tesfaye S."/>
            <person name="Thomson T."/>
            <person name="Thoulutsang Y."/>
            <person name="Thoulutsang D."/>
            <person name="Topham K."/>
            <person name="Topping I."/>
            <person name="Tsamla T."/>
            <person name="Vassiliev H."/>
            <person name="Vo A."/>
            <person name="Wangchuk T."/>
            <person name="Wangdi T."/>
            <person name="Weiand M."/>
            <person name="Wilkinson J."/>
            <person name="Wilson A."/>
            <person name="Yadav S."/>
            <person name="Young G."/>
            <person name="Yu Q."/>
            <person name="Zembek L."/>
            <person name="Zhong D."/>
            <person name="Zimmer A."/>
            <person name="Zwirko Z."/>
            <person name="Jaffe D.B."/>
            <person name="Alvarez P."/>
            <person name="Brockman W."/>
            <person name="Butler J."/>
            <person name="Chin C."/>
            <person name="Gnerre S."/>
            <person name="Grabherr M."/>
            <person name="Kleber M."/>
            <person name="Mauceli E."/>
            <person name="MacCallum I."/>
        </authorList>
    </citation>
    <scope>NUCLEOTIDE SEQUENCE [LARGE SCALE GENOMIC DNA]</scope>
    <source>
        <strain evidence="4">Tai18E2 / Tucson 14021-0261.01</strain>
    </source>
</reference>
<dbReference type="GO" id="GO:0005737">
    <property type="term" value="C:cytoplasm"/>
    <property type="evidence" value="ECO:0007669"/>
    <property type="project" value="UniProtKB-ARBA"/>
</dbReference>
<evidence type="ECO:0000313" key="3">
    <source>
        <dbReference type="EMBL" id="EDX01133.2"/>
    </source>
</evidence>
<keyword evidence="4" id="KW-1185">Reference proteome</keyword>
<dbReference type="InterPro" id="IPR002999">
    <property type="entry name" value="Tudor"/>
</dbReference>
<dbReference type="SMR" id="B4PZR6"/>
<dbReference type="Proteomes" id="UP000002282">
    <property type="component" value="Chromosome X"/>
</dbReference>
<dbReference type="PANTHER" id="PTHR22948:SF76">
    <property type="entry name" value="FI20010P1-RELATED"/>
    <property type="match status" value="1"/>
</dbReference>
<dbReference type="InterPro" id="IPR050621">
    <property type="entry name" value="Tudor_domain_containing"/>
</dbReference>
<dbReference type="InterPro" id="IPR035437">
    <property type="entry name" value="SNase_OB-fold_sf"/>
</dbReference>